<reference evidence="8" key="1">
    <citation type="submission" date="2017-06" db="EMBL/GenBank/DDBJ databases">
        <authorList>
            <person name="Varghese N."/>
            <person name="Submissions S."/>
        </authorList>
    </citation>
    <scope>NUCLEOTIDE SEQUENCE [LARGE SCALE GENOMIC DNA]</scope>
    <source>
        <strain evidence="8">DSM 15668</strain>
    </source>
</reference>
<accession>A0A238YYX3</accession>
<dbReference type="Proteomes" id="UP000198405">
    <property type="component" value="Unassembled WGS sequence"/>
</dbReference>
<name>A0A238YYX3_9BACT</name>
<evidence type="ECO:0000313" key="7">
    <source>
        <dbReference type="EMBL" id="SNR75898.1"/>
    </source>
</evidence>
<evidence type="ECO:0000256" key="3">
    <source>
        <dbReference type="ARBA" id="ARBA00022737"/>
    </source>
</evidence>
<keyword evidence="2" id="KW-0479">Metal-binding</keyword>
<dbReference type="PROSITE" id="PS00198">
    <property type="entry name" value="4FE4S_FER_1"/>
    <property type="match status" value="2"/>
</dbReference>
<evidence type="ECO:0000256" key="1">
    <source>
        <dbReference type="ARBA" id="ARBA00022485"/>
    </source>
</evidence>
<evidence type="ECO:0000313" key="8">
    <source>
        <dbReference type="Proteomes" id="UP000198405"/>
    </source>
</evidence>
<keyword evidence="4" id="KW-0408">Iron</keyword>
<evidence type="ECO:0000256" key="4">
    <source>
        <dbReference type="ARBA" id="ARBA00023004"/>
    </source>
</evidence>
<dbReference type="SUPFAM" id="SSF54862">
    <property type="entry name" value="4Fe-4S ferredoxins"/>
    <property type="match status" value="1"/>
</dbReference>
<protein>
    <submittedName>
        <fullName evidence="7">NADH dehydrogenase subunit I</fullName>
    </submittedName>
</protein>
<evidence type="ECO:0000256" key="5">
    <source>
        <dbReference type="ARBA" id="ARBA00023014"/>
    </source>
</evidence>
<sequence length="170" mass="19081">MAFIKEAKEILKGIKSLFVGMKITGKYMVAPKLTVNYPWETVGKDALEGFRMVIQLVPVPANGTSHKCVGCGMCARSCPSNCIKLDVKQTVEEIELPDGKKKKKVNRELQGFYVDFSLCSVCGLCVEVCPTKTLTFSNYPYIVGTERNEFVYDILKEFNQRYGKEQKNGT</sequence>
<evidence type="ECO:0000259" key="6">
    <source>
        <dbReference type="PROSITE" id="PS51379"/>
    </source>
</evidence>
<dbReference type="AlphaFoldDB" id="A0A238YYX3"/>
<proteinExistence type="predicted"/>
<dbReference type="InterPro" id="IPR017900">
    <property type="entry name" value="4Fe4S_Fe_S_CS"/>
</dbReference>
<organism evidence="7 8">
    <name type="scientific">Desulfurobacterium atlanticum</name>
    <dbReference type="NCBI Taxonomy" id="240169"/>
    <lineage>
        <taxon>Bacteria</taxon>
        <taxon>Pseudomonadati</taxon>
        <taxon>Aquificota</taxon>
        <taxon>Aquificia</taxon>
        <taxon>Desulfurobacteriales</taxon>
        <taxon>Desulfurobacteriaceae</taxon>
        <taxon>Desulfurobacterium</taxon>
    </lineage>
</organism>
<keyword evidence="3" id="KW-0677">Repeat</keyword>
<dbReference type="PANTHER" id="PTHR10849">
    <property type="entry name" value="NADH DEHYDROGENASE UBIQUINONE IRON-SULFUR PROTEIN 8, MITOCHONDRIAL"/>
    <property type="match status" value="1"/>
</dbReference>
<dbReference type="InterPro" id="IPR010226">
    <property type="entry name" value="NADH_quinone_OxRdtase_chainI"/>
</dbReference>
<keyword evidence="5" id="KW-0411">Iron-sulfur</keyword>
<dbReference type="PROSITE" id="PS51379">
    <property type="entry name" value="4FE4S_FER_2"/>
    <property type="match status" value="2"/>
</dbReference>
<dbReference type="RefSeq" id="WP_219350080.1">
    <property type="nucleotide sequence ID" value="NZ_FZOB01000005.1"/>
</dbReference>
<dbReference type="GO" id="GO:0051539">
    <property type="term" value="F:4 iron, 4 sulfur cluster binding"/>
    <property type="evidence" value="ECO:0007669"/>
    <property type="project" value="UniProtKB-KW"/>
</dbReference>
<dbReference type="EMBL" id="FZOB01000005">
    <property type="protein sequence ID" value="SNR75898.1"/>
    <property type="molecule type" value="Genomic_DNA"/>
</dbReference>
<dbReference type="GO" id="GO:0046872">
    <property type="term" value="F:metal ion binding"/>
    <property type="evidence" value="ECO:0007669"/>
    <property type="project" value="UniProtKB-KW"/>
</dbReference>
<keyword evidence="1" id="KW-0004">4Fe-4S</keyword>
<dbReference type="GO" id="GO:0016651">
    <property type="term" value="F:oxidoreductase activity, acting on NAD(P)H"/>
    <property type="evidence" value="ECO:0007669"/>
    <property type="project" value="InterPro"/>
</dbReference>
<gene>
    <name evidence="7" type="ORF">SAMN06265340_10592</name>
</gene>
<dbReference type="Pfam" id="PF12838">
    <property type="entry name" value="Fer4_7"/>
    <property type="match status" value="1"/>
</dbReference>
<keyword evidence="8" id="KW-1185">Reference proteome</keyword>
<feature type="domain" description="4Fe-4S ferredoxin-type" evidence="6">
    <location>
        <begin position="58"/>
        <end position="88"/>
    </location>
</feature>
<evidence type="ECO:0000256" key="2">
    <source>
        <dbReference type="ARBA" id="ARBA00022723"/>
    </source>
</evidence>
<dbReference type="InterPro" id="IPR017896">
    <property type="entry name" value="4Fe4S_Fe-S-bd"/>
</dbReference>
<feature type="domain" description="4Fe-4S ferredoxin-type" evidence="6">
    <location>
        <begin position="110"/>
        <end position="139"/>
    </location>
</feature>
<dbReference type="GO" id="GO:0016020">
    <property type="term" value="C:membrane"/>
    <property type="evidence" value="ECO:0007669"/>
    <property type="project" value="InterPro"/>
</dbReference>
<dbReference type="Gene3D" id="3.30.70.3270">
    <property type="match status" value="1"/>
</dbReference>